<evidence type="ECO:0000313" key="1">
    <source>
        <dbReference type="EMBL" id="KAK3321112.1"/>
    </source>
</evidence>
<keyword evidence="2" id="KW-1185">Reference proteome</keyword>
<gene>
    <name evidence="1" type="ORF">B0T19DRAFT_403690</name>
</gene>
<comment type="caution">
    <text evidence="1">The sequence shown here is derived from an EMBL/GenBank/DDBJ whole genome shotgun (WGS) entry which is preliminary data.</text>
</comment>
<dbReference type="AlphaFoldDB" id="A0AAE0I9M7"/>
<proteinExistence type="predicted"/>
<sequence>MPQTKKKMPSPQVNGDVPHVQSAFLDHITSYPVVNDGIETFKSNPYGKRSLELGDSAYRTFAAPILSMFSRPYQYVSPYVKKADDLGDKTLCKVDEKFPIVKKPTNELVNDAKTIINFPIRIGQTGKEHVLDTYEAEVSRAGGNNDLVRYGKAAISAAFILGTETFTTIVTFMSSKGNEVRQVADEKTSNSQ</sequence>
<evidence type="ECO:0000313" key="2">
    <source>
        <dbReference type="Proteomes" id="UP001286456"/>
    </source>
</evidence>
<organism evidence="1 2">
    <name type="scientific">Cercophora scortea</name>
    <dbReference type="NCBI Taxonomy" id="314031"/>
    <lineage>
        <taxon>Eukaryota</taxon>
        <taxon>Fungi</taxon>
        <taxon>Dikarya</taxon>
        <taxon>Ascomycota</taxon>
        <taxon>Pezizomycotina</taxon>
        <taxon>Sordariomycetes</taxon>
        <taxon>Sordariomycetidae</taxon>
        <taxon>Sordariales</taxon>
        <taxon>Lasiosphaeriaceae</taxon>
        <taxon>Cercophora</taxon>
    </lineage>
</organism>
<dbReference type="EMBL" id="JAUEPO010000005">
    <property type="protein sequence ID" value="KAK3321112.1"/>
    <property type="molecule type" value="Genomic_DNA"/>
</dbReference>
<name>A0AAE0I9M7_9PEZI</name>
<accession>A0AAE0I9M7</accession>
<dbReference type="Proteomes" id="UP001286456">
    <property type="component" value="Unassembled WGS sequence"/>
</dbReference>
<reference evidence="1" key="1">
    <citation type="journal article" date="2023" name="Mol. Phylogenet. Evol.">
        <title>Genome-scale phylogeny and comparative genomics of the fungal order Sordariales.</title>
        <authorList>
            <person name="Hensen N."/>
            <person name="Bonometti L."/>
            <person name="Westerberg I."/>
            <person name="Brannstrom I.O."/>
            <person name="Guillou S."/>
            <person name="Cros-Aarteil S."/>
            <person name="Calhoun S."/>
            <person name="Haridas S."/>
            <person name="Kuo A."/>
            <person name="Mondo S."/>
            <person name="Pangilinan J."/>
            <person name="Riley R."/>
            <person name="LaButti K."/>
            <person name="Andreopoulos B."/>
            <person name="Lipzen A."/>
            <person name="Chen C."/>
            <person name="Yan M."/>
            <person name="Daum C."/>
            <person name="Ng V."/>
            <person name="Clum A."/>
            <person name="Steindorff A."/>
            <person name="Ohm R.A."/>
            <person name="Martin F."/>
            <person name="Silar P."/>
            <person name="Natvig D.O."/>
            <person name="Lalanne C."/>
            <person name="Gautier V."/>
            <person name="Ament-Velasquez S.L."/>
            <person name="Kruys A."/>
            <person name="Hutchinson M.I."/>
            <person name="Powell A.J."/>
            <person name="Barry K."/>
            <person name="Miller A.N."/>
            <person name="Grigoriev I.V."/>
            <person name="Debuchy R."/>
            <person name="Gladieux P."/>
            <person name="Hiltunen Thoren M."/>
            <person name="Johannesson H."/>
        </authorList>
    </citation>
    <scope>NUCLEOTIDE SEQUENCE</scope>
    <source>
        <strain evidence="1">SMH4131-1</strain>
    </source>
</reference>
<protein>
    <submittedName>
        <fullName evidence="1">Uncharacterized protein</fullName>
    </submittedName>
</protein>
<reference evidence="1" key="2">
    <citation type="submission" date="2023-06" db="EMBL/GenBank/DDBJ databases">
        <authorList>
            <consortium name="Lawrence Berkeley National Laboratory"/>
            <person name="Haridas S."/>
            <person name="Hensen N."/>
            <person name="Bonometti L."/>
            <person name="Westerberg I."/>
            <person name="Brannstrom I.O."/>
            <person name="Guillou S."/>
            <person name="Cros-Aarteil S."/>
            <person name="Calhoun S."/>
            <person name="Kuo A."/>
            <person name="Mondo S."/>
            <person name="Pangilinan J."/>
            <person name="Riley R."/>
            <person name="Labutti K."/>
            <person name="Andreopoulos B."/>
            <person name="Lipzen A."/>
            <person name="Chen C."/>
            <person name="Yanf M."/>
            <person name="Daum C."/>
            <person name="Ng V."/>
            <person name="Clum A."/>
            <person name="Steindorff A."/>
            <person name="Ohm R."/>
            <person name="Martin F."/>
            <person name="Silar P."/>
            <person name="Natvig D."/>
            <person name="Lalanne C."/>
            <person name="Gautier V."/>
            <person name="Ament-Velasquez S.L."/>
            <person name="Kruys A."/>
            <person name="Hutchinson M.I."/>
            <person name="Powell A.J."/>
            <person name="Barry K."/>
            <person name="Miller A.N."/>
            <person name="Grigoriev I.V."/>
            <person name="Debuchy R."/>
            <person name="Gladieux P."/>
            <person name="Thoren M.H."/>
            <person name="Johannesson H."/>
        </authorList>
    </citation>
    <scope>NUCLEOTIDE SEQUENCE</scope>
    <source>
        <strain evidence="1">SMH4131-1</strain>
    </source>
</reference>